<dbReference type="PANTHER" id="PTHR46565">
    <property type="entry name" value="COLD SHOCK DOMAIN PROTEIN 2"/>
    <property type="match status" value="1"/>
</dbReference>
<dbReference type="GO" id="GO:0005829">
    <property type="term" value="C:cytosol"/>
    <property type="evidence" value="ECO:0007669"/>
    <property type="project" value="UniProtKB-ARBA"/>
</dbReference>
<dbReference type="InterPro" id="IPR011129">
    <property type="entry name" value="CSD"/>
</dbReference>
<evidence type="ECO:0000256" key="2">
    <source>
        <dbReference type="ARBA" id="ARBA00022490"/>
    </source>
</evidence>
<sequence>MFNGIVKNFDLEKGYGFIQPTDGSVAIFVNAKTVVKSGLETLKKGQKLIFEIEQDGMGRSSVSKLRLA</sequence>
<feature type="domain" description="CSD" evidence="7">
    <location>
        <begin position="1"/>
        <end position="67"/>
    </location>
</feature>
<dbReference type="RefSeq" id="WP_037193682.1">
    <property type="nucleotide sequence ID" value="NZ_JAAMOT010000008.1"/>
</dbReference>
<dbReference type="InterPro" id="IPR002059">
    <property type="entry name" value="CSP_DNA-bd"/>
</dbReference>
<dbReference type="PRINTS" id="PR00050">
    <property type="entry name" value="COLDSHOCK"/>
</dbReference>
<dbReference type="OrthoDB" id="72963at2"/>
<comment type="subcellular location">
    <subcellularLocation>
        <location evidence="1">Cytoplasm</location>
    </subcellularLocation>
</comment>
<dbReference type="EMBL" id="FMAF01000001">
    <property type="protein sequence ID" value="SCB09137.1"/>
    <property type="molecule type" value="Genomic_DNA"/>
</dbReference>
<dbReference type="SMART" id="SM00357">
    <property type="entry name" value="CSP"/>
    <property type="match status" value="1"/>
</dbReference>
<reference evidence="8 9" key="1">
    <citation type="submission" date="2016-08" db="EMBL/GenBank/DDBJ databases">
        <authorList>
            <person name="Seilhamer J.J."/>
        </authorList>
    </citation>
    <scope>NUCLEOTIDE SEQUENCE [LARGE SCALE GENOMIC DNA]</scope>
    <source>
        <strain evidence="8 9">P1-7</strain>
    </source>
</reference>
<dbReference type="PIRSF" id="PIRSF002599">
    <property type="entry name" value="Cold_shock_A"/>
    <property type="match status" value="1"/>
</dbReference>
<name>A0A1C3U114_9HYPH</name>
<dbReference type="PANTHER" id="PTHR46565:SF20">
    <property type="entry name" value="COLD SHOCK DOMAIN-CONTAINING PROTEIN 4"/>
    <property type="match status" value="1"/>
</dbReference>
<keyword evidence="6" id="KW-0804">Transcription</keyword>
<evidence type="ECO:0000259" key="7">
    <source>
        <dbReference type="PROSITE" id="PS51857"/>
    </source>
</evidence>
<accession>A0A1C3U114</accession>
<gene>
    <name evidence="8" type="ORF">GA0061101_101317</name>
</gene>
<dbReference type="Proteomes" id="UP000199205">
    <property type="component" value="Unassembled WGS sequence"/>
</dbReference>
<evidence type="ECO:0000256" key="4">
    <source>
        <dbReference type="ARBA" id="ARBA00023125"/>
    </source>
</evidence>
<protein>
    <submittedName>
        <fullName evidence="8">Cold shock protein (Beta-ribbon, CspA family)</fullName>
    </submittedName>
</protein>
<evidence type="ECO:0000256" key="6">
    <source>
        <dbReference type="ARBA" id="ARBA00023163"/>
    </source>
</evidence>
<evidence type="ECO:0000256" key="1">
    <source>
        <dbReference type="ARBA" id="ARBA00004496"/>
    </source>
</evidence>
<dbReference type="Gene3D" id="2.40.50.140">
    <property type="entry name" value="Nucleic acid-binding proteins"/>
    <property type="match status" value="1"/>
</dbReference>
<dbReference type="SUPFAM" id="SSF50249">
    <property type="entry name" value="Nucleic acid-binding proteins"/>
    <property type="match status" value="1"/>
</dbReference>
<dbReference type="Pfam" id="PF00313">
    <property type="entry name" value="CSD"/>
    <property type="match status" value="1"/>
</dbReference>
<evidence type="ECO:0000256" key="3">
    <source>
        <dbReference type="ARBA" id="ARBA00023015"/>
    </source>
</evidence>
<dbReference type="AlphaFoldDB" id="A0A1C3U114"/>
<evidence type="ECO:0000313" key="8">
    <source>
        <dbReference type="EMBL" id="SCB09137.1"/>
    </source>
</evidence>
<dbReference type="GO" id="GO:0003677">
    <property type="term" value="F:DNA binding"/>
    <property type="evidence" value="ECO:0007669"/>
    <property type="project" value="UniProtKB-KW"/>
</dbReference>
<evidence type="ECO:0000313" key="9">
    <source>
        <dbReference type="Proteomes" id="UP000199205"/>
    </source>
</evidence>
<dbReference type="InterPro" id="IPR012340">
    <property type="entry name" value="NA-bd_OB-fold"/>
</dbReference>
<keyword evidence="4" id="KW-0238">DNA-binding</keyword>
<keyword evidence="2" id="KW-0963">Cytoplasm</keyword>
<organism evidence="8 9">
    <name type="scientific">Rhizobium lusitanum</name>
    <dbReference type="NCBI Taxonomy" id="293958"/>
    <lineage>
        <taxon>Bacteria</taxon>
        <taxon>Pseudomonadati</taxon>
        <taxon>Pseudomonadota</taxon>
        <taxon>Alphaproteobacteria</taxon>
        <taxon>Hyphomicrobiales</taxon>
        <taxon>Rhizobiaceae</taxon>
        <taxon>Rhizobium/Agrobacterium group</taxon>
        <taxon>Rhizobium</taxon>
    </lineage>
</organism>
<keyword evidence="5" id="KW-0010">Activator</keyword>
<keyword evidence="3" id="KW-0805">Transcription regulation</keyword>
<proteinExistence type="predicted"/>
<evidence type="ECO:0000256" key="5">
    <source>
        <dbReference type="ARBA" id="ARBA00023159"/>
    </source>
</evidence>
<dbReference type="InterPro" id="IPR012156">
    <property type="entry name" value="Cold_shock_CspA"/>
</dbReference>
<dbReference type="PROSITE" id="PS51857">
    <property type="entry name" value="CSD_2"/>
    <property type="match status" value="1"/>
</dbReference>